<dbReference type="Gene3D" id="3.40.50.300">
    <property type="entry name" value="P-loop containing nucleotide triphosphate hydrolases"/>
    <property type="match status" value="1"/>
</dbReference>
<protein>
    <recommendedName>
        <fullName evidence="9">ABC transporter domain-containing protein</fullName>
    </recommendedName>
</protein>
<evidence type="ECO:0000259" key="9">
    <source>
        <dbReference type="PROSITE" id="PS50893"/>
    </source>
</evidence>
<evidence type="ECO:0000313" key="10">
    <source>
        <dbReference type="EMBL" id="CAE8687913.1"/>
    </source>
</evidence>
<dbReference type="GO" id="GO:0140359">
    <property type="term" value="F:ABC-type transporter activity"/>
    <property type="evidence" value="ECO:0007669"/>
    <property type="project" value="InterPro"/>
</dbReference>
<dbReference type="InterPro" id="IPR003439">
    <property type="entry name" value="ABC_transporter-like_ATP-bd"/>
</dbReference>
<organism evidence="10 11">
    <name type="scientific">Polarella glacialis</name>
    <name type="common">Dinoflagellate</name>
    <dbReference type="NCBI Taxonomy" id="89957"/>
    <lineage>
        <taxon>Eukaryota</taxon>
        <taxon>Sar</taxon>
        <taxon>Alveolata</taxon>
        <taxon>Dinophyceae</taxon>
        <taxon>Suessiales</taxon>
        <taxon>Suessiaceae</taxon>
        <taxon>Polarella</taxon>
    </lineage>
</organism>
<evidence type="ECO:0000256" key="8">
    <source>
        <dbReference type="SAM" id="Phobius"/>
    </source>
</evidence>
<keyword evidence="3 8" id="KW-0812">Transmembrane</keyword>
<evidence type="ECO:0000256" key="1">
    <source>
        <dbReference type="ARBA" id="ARBA00004141"/>
    </source>
</evidence>
<reference evidence="10" key="1">
    <citation type="submission" date="2021-02" db="EMBL/GenBank/DDBJ databases">
        <authorList>
            <person name="Dougan E. K."/>
            <person name="Rhodes N."/>
            <person name="Thang M."/>
            <person name="Chan C."/>
        </authorList>
    </citation>
    <scope>NUCLEOTIDE SEQUENCE</scope>
</reference>
<keyword evidence="4" id="KW-0547">Nucleotide-binding</keyword>
<evidence type="ECO:0000256" key="2">
    <source>
        <dbReference type="ARBA" id="ARBA00022448"/>
    </source>
</evidence>
<keyword evidence="5" id="KW-0067">ATP-binding</keyword>
<dbReference type="InterPro" id="IPR027417">
    <property type="entry name" value="P-loop_NTPase"/>
</dbReference>
<proteinExistence type="predicted"/>
<feature type="transmembrane region" description="Helical" evidence="8">
    <location>
        <begin position="416"/>
        <end position="441"/>
    </location>
</feature>
<evidence type="ECO:0000313" key="11">
    <source>
        <dbReference type="Proteomes" id="UP000626109"/>
    </source>
</evidence>
<accession>A0A813JY47</accession>
<dbReference type="Proteomes" id="UP000626109">
    <property type="component" value="Unassembled WGS sequence"/>
</dbReference>
<comment type="caution">
    <text evidence="10">The sequence shown here is derived from an EMBL/GenBank/DDBJ whole genome shotgun (WGS) entry which is preliminary data.</text>
</comment>
<feature type="transmembrane region" description="Helical" evidence="8">
    <location>
        <begin position="372"/>
        <end position="395"/>
    </location>
</feature>
<dbReference type="GO" id="GO:0005524">
    <property type="term" value="F:ATP binding"/>
    <property type="evidence" value="ECO:0007669"/>
    <property type="project" value="UniProtKB-KW"/>
</dbReference>
<dbReference type="SUPFAM" id="SSF52540">
    <property type="entry name" value="P-loop containing nucleoside triphosphate hydrolases"/>
    <property type="match status" value="1"/>
</dbReference>
<evidence type="ECO:0000256" key="5">
    <source>
        <dbReference type="ARBA" id="ARBA00022840"/>
    </source>
</evidence>
<evidence type="ECO:0000256" key="3">
    <source>
        <dbReference type="ARBA" id="ARBA00022692"/>
    </source>
</evidence>
<gene>
    <name evidence="10" type="ORF">PGLA2088_LOCUS25654</name>
</gene>
<keyword evidence="2" id="KW-0813">Transport</keyword>
<name>A0A813JY47_POLGL</name>
<dbReference type="Pfam" id="PF01061">
    <property type="entry name" value="ABC2_membrane"/>
    <property type="match status" value="1"/>
</dbReference>
<dbReference type="GO" id="GO:0016887">
    <property type="term" value="F:ATP hydrolysis activity"/>
    <property type="evidence" value="ECO:0007669"/>
    <property type="project" value="InterPro"/>
</dbReference>
<dbReference type="InterPro" id="IPR013525">
    <property type="entry name" value="ABC2_TM"/>
</dbReference>
<keyword evidence="7 8" id="KW-0472">Membrane</keyword>
<dbReference type="InterPro" id="IPR003593">
    <property type="entry name" value="AAA+_ATPase"/>
</dbReference>
<evidence type="ECO:0000256" key="7">
    <source>
        <dbReference type="ARBA" id="ARBA00023136"/>
    </source>
</evidence>
<evidence type="ECO:0000256" key="6">
    <source>
        <dbReference type="ARBA" id="ARBA00022989"/>
    </source>
</evidence>
<feature type="transmembrane region" description="Helical" evidence="8">
    <location>
        <begin position="589"/>
        <end position="609"/>
    </location>
</feature>
<dbReference type="Pfam" id="PF00005">
    <property type="entry name" value="ABC_tran"/>
    <property type="match status" value="1"/>
</dbReference>
<evidence type="ECO:0000256" key="4">
    <source>
        <dbReference type="ARBA" id="ARBA00022741"/>
    </source>
</evidence>
<feature type="transmembrane region" description="Helical" evidence="8">
    <location>
        <begin position="447"/>
        <end position="472"/>
    </location>
</feature>
<dbReference type="InterPro" id="IPR050352">
    <property type="entry name" value="ABCG_transporters"/>
</dbReference>
<feature type="transmembrane region" description="Helical" evidence="8">
    <location>
        <begin position="484"/>
        <end position="502"/>
    </location>
</feature>
<dbReference type="EMBL" id="CAJNNW010026818">
    <property type="protein sequence ID" value="CAE8687913.1"/>
    <property type="molecule type" value="Genomic_DNA"/>
</dbReference>
<keyword evidence="6 8" id="KW-1133">Transmembrane helix</keyword>
<sequence>MSLDNASLDSLQGMTLWYKQSRGSDVLRGVSTGRLQPGSMCAIMGPFGSGKTTLLRILSGQLEPTAGEVRVNGNRETRFTDQWKRMASYIQQEDALHTCLTLRQVLAFRARLYGMRGKVADEAVTLIIEKMCLGIFADSRIGDSLSRQRSGVGQRCAIAMELLKRPRVMFLEDTLAGLDHLTALELASTVRGICVGAGEPGPDRMLIVWVLSQPSSKVFRLFDHLVLLRHGSVAFAGPSEQAETYFAALNPRVGYVPPWTSPAEHILEILQDDEEPAPAMVPLPSQAERTPAVKALWVSLAARCIAFGPRSGLSCLWFHQIWVLFWRALLIRLMDSAQCRDRILLSLLPAVNIGFFYWKVQDTQVAAADRQTVIFLSLVLLLLSSLVGSALQFHAQKTIVRWECKNGIYGFATWHVANLSASFLAQAVCTTIYVTIVYWMVGLWDDGWHFVLFLSVCQMLGAIGVGLGIVLIAAADLLCAGDALSAPVAVPGLVFLCSALVVRCRSVSSSHWRWLRDSSFLEQAFRLLLTDQLKDFSFAPCLPFQGPGEASAQGDFCPLGPGRRSGDLWLEGMLGYPAFDGASAEAWSVMYGSLAAVWFLSLLAVKLHFAYT</sequence>
<comment type="subcellular location">
    <subcellularLocation>
        <location evidence="1">Membrane</location>
        <topology evidence="1">Multi-pass membrane protein</topology>
    </subcellularLocation>
</comment>
<dbReference type="PANTHER" id="PTHR48041:SF91">
    <property type="entry name" value="ABC TRANSPORTER G FAMILY MEMBER 28"/>
    <property type="match status" value="1"/>
</dbReference>
<feature type="transmembrane region" description="Helical" evidence="8">
    <location>
        <begin position="343"/>
        <end position="360"/>
    </location>
</feature>
<dbReference type="SMART" id="SM00382">
    <property type="entry name" value="AAA"/>
    <property type="match status" value="1"/>
</dbReference>
<feature type="domain" description="ABC transporter" evidence="9">
    <location>
        <begin position="11"/>
        <end position="255"/>
    </location>
</feature>
<dbReference type="AlphaFoldDB" id="A0A813JY47"/>
<dbReference type="GO" id="GO:0016020">
    <property type="term" value="C:membrane"/>
    <property type="evidence" value="ECO:0007669"/>
    <property type="project" value="UniProtKB-SubCell"/>
</dbReference>
<dbReference type="Pfam" id="PF19055">
    <property type="entry name" value="ABC2_membrane_7"/>
    <property type="match status" value="1"/>
</dbReference>
<dbReference type="PANTHER" id="PTHR48041">
    <property type="entry name" value="ABC TRANSPORTER G FAMILY MEMBER 28"/>
    <property type="match status" value="1"/>
</dbReference>
<dbReference type="InterPro" id="IPR043926">
    <property type="entry name" value="ABCG_dom"/>
</dbReference>
<dbReference type="PROSITE" id="PS50893">
    <property type="entry name" value="ABC_TRANSPORTER_2"/>
    <property type="match status" value="1"/>
</dbReference>